<protein>
    <submittedName>
        <fullName evidence="1">Uncharacterized protein</fullName>
    </submittedName>
</protein>
<gene>
    <name evidence="1" type="ORF">HTZ77_35910</name>
</gene>
<sequence>MDAMRAMSARDLQIIQECLDAAVHGPFFEDWEFHTLMGLTRDELAVVARSWPHADDPDKRHLAVNNALNNLLGHPHGYERRWHEFFSSTPEEMADVPARWRGDAAFDTSGKGTYDRLL</sequence>
<dbReference type="RefSeq" id="WP_175594213.1">
    <property type="nucleotide sequence ID" value="NZ_JABWGN010000017.1"/>
</dbReference>
<accession>A0A7Y6M7V4</accession>
<name>A0A7Y6M7V4_9ACTN</name>
<dbReference type="Proteomes" id="UP000586042">
    <property type="component" value="Unassembled WGS sequence"/>
</dbReference>
<reference evidence="1 2" key="1">
    <citation type="submission" date="2020-06" db="EMBL/GenBank/DDBJ databases">
        <title>Nonomuraea sp. SMC257, a novel actinomycete isolated from soil.</title>
        <authorList>
            <person name="Chanama M."/>
        </authorList>
    </citation>
    <scope>NUCLEOTIDE SEQUENCE [LARGE SCALE GENOMIC DNA]</scope>
    <source>
        <strain evidence="1 2">SMC257</strain>
    </source>
</reference>
<organism evidence="1 2">
    <name type="scientific">Nonomuraea montanisoli</name>
    <dbReference type="NCBI Taxonomy" id="2741721"/>
    <lineage>
        <taxon>Bacteria</taxon>
        <taxon>Bacillati</taxon>
        <taxon>Actinomycetota</taxon>
        <taxon>Actinomycetes</taxon>
        <taxon>Streptosporangiales</taxon>
        <taxon>Streptosporangiaceae</taxon>
        <taxon>Nonomuraea</taxon>
    </lineage>
</organism>
<keyword evidence="2" id="KW-1185">Reference proteome</keyword>
<evidence type="ECO:0000313" key="2">
    <source>
        <dbReference type="Proteomes" id="UP000586042"/>
    </source>
</evidence>
<dbReference type="EMBL" id="JABWGN010000017">
    <property type="protein sequence ID" value="NUW36754.1"/>
    <property type="molecule type" value="Genomic_DNA"/>
</dbReference>
<dbReference type="AlphaFoldDB" id="A0A7Y6M7V4"/>
<comment type="caution">
    <text evidence="1">The sequence shown here is derived from an EMBL/GenBank/DDBJ whole genome shotgun (WGS) entry which is preliminary data.</text>
</comment>
<evidence type="ECO:0000313" key="1">
    <source>
        <dbReference type="EMBL" id="NUW36754.1"/>
    </source>
</evidence>
<proteinExistence type="predicted"/>